<dbReference type="SUPFAM" id="SSF50939">
    <property type="entry name" value="Sialidases"/>
    <property type="match status" value="1"/>
</dbReference>
<proteinExistence type="inferred from homology"/>
<feature type="domain" description="Sialidase" evidence="4">
    <location>
        <begin position="62"/>
        <end position="369"/>
    </location>
</feature>
<reference evidence="5" key="2">
    <citation type="journal article" date="2024" name="Antonie Van Leeuwenhoek">
        <title>Roseihalotalea indica gen. nov., sp. nov., a halophilic Bacteroidetes from mesopelagic Southwest Indian Ocean with higher carbohydrate metabolic potential.</title>
        <authorList>
            <person name="Chen B."/>
            <person name="Zhang M."/>
            <person name="Lin D."/>
            <person name="Ye J."/>
            <person name="Tang K."/>
        </authorList>
    </citation>
    <scope>NUCLEOTIDE SEQUENCE</scope>
    <source>
        <strain evidence="5">TK19036</strain>
    </source>
</reference>
<dbReference type="PANTHER" id="PTHR10628:SF30">
    <property type="entry name" value="EXO-ALPHA-SIALIDASE"/>
    <property type="match status" value="1"/>
</dbReference>
<dbReference type="PANTHER" id="PTHR10628">
    <property type="entry name" value="SIALIDASE"/>
    <property type="match status" value="1"/>
</dbReference>
<gene>
    <name evidence="5" type="ORF">K4G66_19250</name>
</gene>
<dbReference type="GO" id="GO:0009313">
    <property type="term" value="P:oligosaccharide catabolic process"/>
    <property type="evidence" value="ECO:0007669"/>
    <property type="project" value="TreeGrafter"/>
</dbReference>
<dbReference type="InterPro" id="IPR026856">
    <property type="entry name" value="Sialidase_fam"/>
</dbReference>
<evidence type="ECO:0000256" key="3">
    <source>
        <dbReference type="ARBA" id="ARBA00012733"/>
    </source>
</evidence>
<comment type="catalytic activity">
    <reaction evidence="1">
        <text>Hydrolysis of alpha-(2-&gt;3)-, alpha-(2-&gt;6)-, alpha-(2-&gt;8)- glycosidic linkages of terminal sialic acid residues in oligosaccharides, glycoproteins, glycolipids, colominic acid and synthetic substrates.</text>
        <dbReference type="EC" id="3.2.1.18"/>
    </reaction>
</comment>
<dbReference type="GO" id="GO:0006689">
    <property type="term" value="P:ganglioside catabolic process"/>
    <property type="evidence" value="ECO:0007669"/>
    <property type="project" value="TreeGrafter"/>
</dbReference>
<dbReference type="GO" id="GO:0004308">
    <property type="term" value="F:exo-alpha-sialidase activity"/>
    <property type="evidence" value="ECO:0007669"/>
    <property type="project" value="UniProtKB-EC"/>
</dbReference>
<evidence type="ECO:0000256" key="2">
    <source>
        <dbReference type="ARBA" id="ARBA00009348"/>
    </source>
</evidence>
<dbReference type="GO" id="GO:0016020">
    <property type="term" value="C:membrane"/>
    <property type="evidence" value="ECO:0007669"/>
    <property type="project" value="TreeGrafter"/>
</dbReference>
<name>A0AA49GNV0_9BACT</name>
<dbReference type="EC" id="3.2.1.18" evidence="3"/>
<protein>
    <recommendedName>
        <fullName evidence="3">exo-alpha-sialidase</fullName>
        <ecNumber evidence="3">3.2.1.18</ecNumber>
    </recommendedName>
</protein>
<dbReference type="GO" id="GO:0005737">
    <property type="term" value="C:cytoplasm"/>
    <property type="evidence" value="ECO:0007669"/>
    <property type="project" value="TreeGrafter"/>
</dbReference>
<sequence length="394" mass="43584">MTYSTTNTFLKTIIITLWLFSGPMHSVLAQSSDSSNQVDLFTSGEQGYGSYRIPAILTTPSGTLLAFCEGREEAGDAGDIDLLLKRSTDQGKTWSEQQVVWNDGANTCGNPCPVVDEETGTIWLVMTHNLGDDGESEIIRKEAESTRTVWVCSSEDDGKSWSEPKEITSTTKDPEWGWYATGPGVGIQIKHGPHKGRLVIPSDHSYDDPNGKVRNGPYEYGSHAIYSDDHGQTWQLGGVIRPKVNECQMVELADGNGTLMMDMRSYFGRNRRAHAISYDGGQTWTDPADAEALVEPVCQASILRYQWPEGDQKSKILFLNPASADNGKRHNLTLRMSYDEGKTWPGIRTIFPGPSAYSSLTRLTNGNIGLLYEAGEESAYEKIIFQVVEESIFE</sequence>
<accession>A0AA49GNV0</accession>
<reference evidence="5" key="1">
    <citation type="journal article" date="2023" name="Comput. Struct. Biotechnol. J.">
        <title>Discovery of a novel marine Bacteroidetes with a rich repertoire of carbohydrate-active enzymes.</title>
        <authorList>
            <person name="Chen B."/>
            <person name="Liu G."/>
            <person name="Chen Q."/>
            <person name="Wang H."/>
            <person name="Liu L."/>
            <person name="Tang K."/>
        </authorList>
    </citation>
    <scope>NUCLEOTIDE SEQUENCE</scope>
    <source>
        <strain evidence="5">TK19036</strain>
    </source>
</reference>
<organism evidence="5">
    <name type="scientific">Roseihalotalea indica</name>
    <dbReference type="NCBI Taxonomy" id="2867963"/>
    <lineage>
        <taxon>Bacteria</taxon>
        <taxon>Pseudomonadati</taxon>
        <taxon>Bacteroidota</taxon>
        <taxon>Cytophagia</taxon>
        <taxon>Cytophagales</taxon>
        <taxon>Catalimonadaceae</taxon>
        <taxon>Roseihalotalea</taxon>
    </lineage>
</organism>
<dbReference type="InterPro" id="IPR011040">
    <property type="entry name" value="Sialidase"/>
</dbReference>
<dbReference type="CDD" id="cd15482">
    <property type="entry name" value="Sialidase_non-viral"/>
    <property type="match status" value="1"/>
</dbReference>
<evidence type="ECO:0000256" key="1">
    <source>
        <dbReference type="ARBA" id="ARBA00000427"/>
    </source>
</evidence>
<evidence type="ECO:0000259" key="4">
    <source>
        <dbReference type="Pfam" id="PF13088"/>
    </source>
</evidence>
<dbReference type="Gene3D" id="2.120.10.10">
    <property type="match status" value="1"/>
</dbReference>
<dbReference type="EMBL" id="CP120682">
    <property type="protein sequence ID" value="WKN34514.1"/>
    <property type="molecule type" value="Genomic_DNA"/>
</dbReference>
<dbReference type="AlphaFoldDB" id="A0AA49GNV0"/>
<dbReference type="Pfam" id="PF13088">
    <property type="entry name" value="BNR_2"/>
    <property type="match status" value="1"/>
</dbReference>
<dbReference type="InterPro" id="IPR036278">
    <property type="entry name" value="Sialidase_sf"/>
</dbReference>
<comment type="similarity">
    <text evidence="2">Belongs to the glycosyl hydrolase 33 family.</text>
</comment>
<evidence type="ECO:0000313" key="5">
    <source>
        <dbReference type="EMBL" id="WKN34514.1"/>
    </source>
</evidence>